<protein>
    <recommendedName>
        <fullName evidence="3">Ribbon-helix-helix protein, CopG family</fullName>
    </recommendedName>
</protein>
<gene>
    <name evidence="1" type="ORF">Vqi01_48640</name>
</gene>
<comment type="caution">
    <text evidence="1">The sequence shown here is derived from an EMBL/GenBank/DDBJ whole genome shotgun (WGS) entry which is preliminary data.</text>
</comment>
<dbReference type="EMBL" id="BOPC01000081">
    <property type="protein sequence ID" value="GIJ29702.1"/>
    <property type="molecule type" value="Genomic_DNA"/>
</dbReference>
<reference evidence="1 2" key="1">
    <citation type="submission" date="2021-01" db="EMBL/GenBank/DDBJ databases">
        <title>Whole genome shotgun sequence of Verrucosispora qiuiae NBRC 106684.</title>
        <authorList>
            <person name="Komaki H."/>
            <person name="Tamura T."/>
        </authorList>
    </citation>
    <scope>NUCLEOTIDE SEQUENCE [LARGE SCALE GENOMIC DNA]</scope>
    <source>
        <strain evidence="1 2">NBRC 106684</strain>
    </source>
</reference>
<proteinExistence type="predicted"/>
<name>A0ABQ4JGM5_9ACTN</name>
<dbReference type="RefSeq" id="WP_204037161.1">
    <property type="nucleotide sequence ID" value="NZ_BOPC01000081.1"/>
</dbReference>
<evidence type="ECO:0008006" key="3">
    <source>
        <dbReference type="Google" id="ProtNLM"/>
    </source>
</evidence>
<dbReference type="Proteomes" id="UP000653076">
    <property type="component" value="Unassembled WGS sequence"/>
</dbReference>
<evidence type="ECO:0000313" key="2">
    <source>
        <dbReference type="Proteomes" id="UP000653076"/>
    </source>
</evidence>
<keyword evidence="2" id="KW-1185">Reference proteome</keyword>
<sequence>MDTTIKVDSRVRDRLAQLARERGSTIRDLVSELANGTPTAEEMAARAEAATRYVRERLNPHLSDTDLDAAERFWTEIEAGRIPEVDDVYDRDEKRAA</sequence>
<organism evidence="1 2">
    <name type="scientific">Micromonospora qiuiae</name>
    <dbReference type="NCBI Taxonomy" id="502268"/>
    <lineage>
        <taxon>Bacteria</taxon>
        <taxon>Bacillati</taxon>
        <taxon>Actinomycetota</taxon>
        <taxon>Actinomycetes</taxon>
        <taxon>Micromonosporales</taxon>
        <taxon>Micromonosporaceae</taxon>
        <taxon>Micromonospora</taxon>
    </lineage>
</organism>
<evidence type="ECO:0000313" key="1">
    <source>
        <dbReference type="EMBL" id="GIJ29702.1"/>
    </source>
</evidence>
<accession>A0ABQ4JGM5</accession>